<dbReference type="Proteomes" id="UP000182429">
    <property type="component" value="Unassembled WGS sequence"/>
</dbReference>
<keyword evidence="1" id="KW-0472">Membrane</keyword>
<feature type="transmembrane region" description="Helical" evidence="1">
    <location>
        <begin position="12"/>
        <end position="30"/>
    </location>
</feature>
<proteinExistence type="predicted"/>
<dbReference type="OrthoDB" id="1647191at2"/>
<dbReference type="STRING" id="1630.SAMN05216514_10687"/>
<protein>
    <submittedName>
        <fullName evidence="2">Uncharacterized protein</fullName>
    </submittedName>
</protein>
<reference evidence="2 3" key="1">
    <citation type="submission" date="2016-10" db="EMBL/GenBank/DDBJ databases">
        <authorList>
            <person name="de Groot N.N."/>
        </authorList>
    </citation>
    <scope>NUCLEOTIDE SEQUENCE [LARGE SCALE GENOMIC DNA]</scope>
    <source>
        <strain evidence="2 3">S3b</strain>
    </source>
</reference>
<gene>
    <name evidence="2" type="ORF">SAMN04487759_11231</name>
</gene>
<sequence>MDSQNSHKYMNMFTMIGYFLAIILIIALIFTRKIELLLPIAIVIIACRLIGYSIDHFIEYKNSEN</sequence>
<feature type="transmembrane region" description="Helical" evidence="1">
    <location>
        <begin position="36"/>
        <end position="54"/>
    </location>
</feature>
<dbReference type="RefSeq" id="WP_029070402.1">
    <property type="nucleotide sequence ID" value="NZ_FNGT01000004.1"/>
</dbReference>
<keyword evidence="1" id="KW-0812">Transmembrane</keyword>
<organism evidence="2 3">
    <name type="scientific">Kandleria vitulina</name>
    <dbReference type="NCBI Taxonomy" id="1630"/>
    <lineage>
        <taxon>Bacteria</taxon>
        <taxon>Bacillati</taxon>
        <taxon>Bacillota</taxon>
        <taxon>Erysipelotrichia</taxon>
        <taxon>Erysipelotrichales</taxon>
        <taxon>Coprobacillaceae</taxon>
        <taxon>Kandleria</taxon>
    </lineage>
</organism>
<keyword evidence="1" id="KW-1133">Transmembrane helix</keyword>
<name>A0A1H2T6W8_9FIRM</name>
<evidence type="ECO:0000256" key="1">
    <source>
        <dbReference type="SAM" id="Phobius"/>
    </source>
</evidence>
<evidence type="ECO:0000313" key="3">
    <source>
        <dbReference type="Proteomes" id="UP000182429"/>
    </source>
</evidence>
<accession>A0A1H2T6W8</accession>
<dbReference type="AlphaFoldDB" id="A0A1H2T6W8"/>
<dbReference type="EMBL" id="FNNF01000012">
    <property type="protein sequence ID" value="SDW39019.1"/>
    <property type="molecule type" value="Genomic_DNA"/>
</dbReference>
<evidence type="ECO:0000313" key="2">
    <source>
        <dbReference type="EMBL" id="SDW39019.1"/>
    </source>
</evidence>